<reference evidence="6 7" key="1">
    <citation type="submission" date="2020-08" db="EMBL/GenBank/DDBJ databases">
        <title>Genomic Encyclopedia of Type Strains, Phase IV (KMG-IV): sequencing the most valuable type-strain genomes for metagenomic binning, comparative biology and taxonomic classification.</title>
        <authorList>
            <person name="Goeker M."/>
        </authorList>
    </citation>
    <scope>NUCLEOTIDE SEQUENCE [LARGE SCALE GENOMIC DNA]</scope>
    <source>
        <strain evidence="6 7">DSM 17976</strain>
    </source>
</reference>
<comment type="caution">
    <text evidence="6">The sequence shown here is derived from an EMBL/GenBank/DDBJ whole genome shotgun (WGS) entry which is preliminary data.</text>
</comment>
<comment type="similarity">
    <text evidence="1">Belongs to the SCO1/2 family.</text>
</comment>
<gene>
    <name evidence="6" type="ORF">FHS57_003556</name>
</gene>
<dbReference type="CDD" id="cd02968">
    <property type="entry name" value="SCO"/>
    <property type="match status" value="1"/>
</dbReference>
<dbReference type="RefSeq" id="WP_183975918.1">
    <property type="nucleotide sequence ID" value="NZ_JACIBY010000007.1"/>
</dbReference>
<keyword evidence="7" id="KW-1185">Reference proteome</keyword>
<dbReference type="InterPro" id="IPR013766">
    <property type="entry name" value="Thioredoxin_domain"/>
</dbReference>
<feature type="binding site" evidence="3">
    <location>
        <position position="85"/>
    </location>
    <ligand>
        <name>Cu cation</name>
        <dbReference type="ChEBI" id="CHEBI:23378"/>
    </ligand>
</feature>
<feature type="domain" description="Thioredoxin" evidence="5">
    <location>
        <begin position="43"/>
        <end position="214"/>
    </location>
</feature>
<keyword evidence="2 3" id="KW-0186">Copper</keyword>
<keyword evidence="3" id="KW-0479">Metal-binding</keyword>
<evidence type="ECO:0000256" key="1">
    <source>
        <dbReference type="ARBA" id="ARBA00010996"/>
    </source>
</evidence>
<dbReference type="GO" id="GO:0046872">
    <property type="term" value="F:metal ion binding"/>
    <property type="evidence" value="ECO:0007669"/>
    <property type="project" value="UniProtKB-KW"/>
</dbReference>
<dbReference type="Pfam" id="PF02630">
    <property type="entry name" value="SCO1-SenC"/>
    <property type="match status" value="1"/>
</dbReference>
<dbReference type="EMBL" id="JACIBY010000007">
    <property type="protein sequence ID" value="MBB3839547.1"/>
    <property type="molecule type" value="Genomic_DNA"/>
</dbReference>
<evidence type="ECO:0000256" key="4">
    <source>
        <dbReference type="PIRSR" id="PIRSR603782-2"/>
    </source>
</evidence>
<dbReference type="Proteomes" id="UP000541352">
    <property type="component" value="Unassembled WGS sequence"/>
</dbReference>
<dbReference type="PANTHER" id="PTHR12151:SF25">
    <property type="entry name" value="LINALOOL DEHYDRATASE_ISOMERASE DOMAIN-CONTAINING PROTEIN"/>
    <property type="match status" value="1"/>
</dbReference>
<evidence type="ECO:0000259" key="5">
    <source>
        <dbReference type="PROSITE" id="PS51352"/>
    </source>
</evidence>
<feature type="disulfide bond" description="Redox-active" evidence="4">
    <location>
        <begin position="81"/>
        <end position="85"/>
    </location>
</feature>
<keyword evidence="4" id="KW-1015">Disulfide bond</keyword>
<dbReference type="PROSITE" id="PS51352">
    <property type="entry name" value="THIOREDOXIN_2"/>
    <property type="match status" value="1"/>
</dbReference>
<accession>A0A7W5ZPX6</accession>
<dbReference type="InterPro" id="IPR036249">
    <property type="entry name" value="Thioredoxin-like_sf"/>
</dbReference>
<dbReference type="SUPFAM" id="SSF52833">
    <property type="entry name" value="Thioredoxin-like"/>
    <property type="match status" value="1"/>
</dbReference>
<dbReference type="AlphaFoldDB" id="A0A7W5ZPX6"/>
<feature type="binding site" evidence="3">
    <location>
        <position position="170"/>
    </location>
    <ligand>
        <name>Cu cation</name>
        <dbReference type="ChEBI" id="CHEBI:23378"/>
    </ligand>
</feature>
<evidence type="ECO:0000256" key="2">
    <source>
        <dbReference type="ARBA" id="ARBA00023008"/>
    </source>
</evidence>
<proteinExistence type="inferred from homology"/>
<dbReference type="InterPro" id="IPR003782">
    <property type="entry name" value="SCO1/SenC"/>
</dbReference>
<dbReference type="Gene3D" id="3.40.30.10">
    <property type="entry name" value="Glutaredoxin"/>
    <property type="match status" value="1"/>
</dbReference>
<evidence type="ECO:0000313" key="7">
    <source>
        <dbReference type="Proteomes" id="UP000541352"/>
    </source>
</evidence>
<protein>
    <submittedName>
        <fullName evidence="6">Protein SCO1/2</fullName>
    </submittedName>
</protein>
<evidence type="ECO:0000256" key="3">
    <source>
        <dbReference type="PIRSR" id="PIRSR603782-1"/>
    </source>
</evidence>
<feature type="binding site" evidence="3">
    <location>
        <position position="81"/>
    </location>
    <ligand>
        <name>Cu cation</name>
        <dbReference type="ChEBI" id="CHEBI:23378"/>
    </ligand>
</feature>
<organism evidence="6 7">
    <name type="scientific">Runella defluvii</name>
    <dbReference type="NCBI Taxonomy" id="370973"/>
    <lineage>
        <taxon>Bacteria</taxon>
        <taxon>Pseudomonadati</taxon>
        <taxon>Bacteroidota</taxon>
        <taxon>Cytophagia</taxon>
        <taxon>Cytophagales</taxon>
        <taxon>Spirosomataceae</taxon>
        <taxon>Runella</taxon>
    </lineage>
</organism>
<dbReference type="PANTHER" id="PTHR12151">
    <property type="entry name" value="ELECTRON TRANSPORT PROTIN SCO1/SENC FAMILY MEMBER"/>
    <property type="match status" value="1"/>
</dbReference>
<evidence type="ECO:0000313" key="6">
    <source>
        <dbReference type="EMBL" id="MBB3839547.1"/>
    </source>
</evidence>
<sequence length="214" mass="24129">MNKLIIVLALFSLWSCGGSSERLPILGERDTVKKMVDGKEVVDTVYHTIPDFKFVNQEGDTVSAQNFNDKIYVADFFFTTCPTICPVMKKQMKKVYEKFKGENEVAILSHTIDPDHDTPAVLKEYAKDLGVSGTQWMFVTGPREKIYEIGEKQYLVVAGADSTAPGGYIHSGAFVLVDKQKRVRGMYNGTDEAGTQRLIADIERLRKEYKDEKQ</sequence>
<name>A0A7W5ZPX6_9BACT</name>